<reference evidence="4 5" key="1">
    <citation type="submission" date="2024-01" db="EMBL/GenBank/DDBJ databases">
        <title>The genomes of 5 underutilized Papilionoideae crops provide insights into root nodulation and disease resistanc.</title>
        <authorList>
            <person name="Jiang F."/>
        </authorList>
    </citation>
    <scope>NUCLEOTIDE SEQUENCE [LARGE SCALE GENOMIC DNA]</scope>
    <source>
        <strain evidence="4">DUOXIRENSHENG_FW03</strain>
        <tissue evidence="4">Leaves</tissue>
    </source>
</reference>
<gene>
    <name evidence="4" type="ORF">VNO78_08321</name>
</gene>
<evidence type="ECO:0000256" key="1">
    <source>
        <dbReference type="ARBA" id="ARBA00010768"/>
    </source>
</evidence>
<keyword evidence="2" id="KW-0378">Hydrolase</keyword>
<comment type="caution">
    <text evidence="4">The sequence shown here is derived from an EMBL/GenBank/DDBJ whole genome shotgun (WGS) entry which is preliminary data.</text>
</comment>
<name>A0AAN9SUY2_PSOTE</name>
<dbReference type="InterPro" id="IPR000300">
    <property type="entry name" value="IPPc"/>
</dbReference>
<dbReference type="GO" id="GO:0046856">
    <property type="term" value="P:phosphatidylinositol dephosphorylation"/>
    <property type="evidence" value="ECO:0007669"/>
    <property type="project" value="InterPro"/>
</dbReference>
<dbReference type="InterPro" id="IPR045849">
    <property type="entry name" value="IP5P_plant"/>
</dbReference>
<dbReference type="GO" id="GO:0004439">
    <property type="term" value="F:phosphatidylinositol-4,5-bisphosphate 5-phosphatase activity"/>
    <property type="evidence" value="ECO:0007669"/>
    <property type="project" value="TreeGrafter"/>
</dbReference>
<organism evidence="4 5">
    <name type="scientific">Psophocarpus tetragonolobus</name>
    <name type="common">Winged bean</name>
    <name type="synonym">Dolichos tetragonolobus</name>
    <dbReference type="NCBI Taxonomy" id="3891"/>
    <lineage>
        <taxon>Eukaryota</taxon>
        <taxon>Viridiplantae</taxon>
        <taxon>Streptophyta</taxon>
        <taxon>Embryophyta</taxon>
        <taxon>Tracheophyta</taxon>
        <taxon>Spermatophyta</taxon>
        <taxon>Magnoliopsida</taxon>
        <taxon>eudicotyledons</taxon>
        <taxon>Gunneridae</taxon>
        <taxon>Pentapetalae</taxon>
        <taxon>rosids</taxon>
        <taxon>fabids</taxon>
        <taxon>Fabales</taxon>
        <taxon>Fabaceae</taxon>
        <taxon>Papilionoideae</taxon>
        <taxon>50 kb inversion clade</taxon>
        <taxon>NPAAA clade</taxon>
        <taxon>indigoferoid/millettioid clade</taxon>
        <taxon>Phaseoleae</taxon>
        <taxon>Psophocarpus</taxon>
    </lineage>
</organism>
<evidence type="ECO:0000313" key="5">
    <source>
        <dbReference type="Proteomes" id="UP001386955"/>
    </source>
</evidence>
<evidence type="ECO:0000313" key="4">
    <source>
        <dbReference type="EMBL" id="KAK7406691.1"/>
    </source>
</evidence>
<dbReference type="PANTHER" id="PTHR45666">
    <property type="entry name" value="TYPE IV INOSITOL POLYPHOSPHATE 5-PHOSPHATASE 9"/>
    <property type="match status" value="1"/>
</dbReference>
<dbReference type="SUPFAM" id="SSF56219">
    <property type="entry name" value="DNase I-like"/>
    <property type="match status" value="1"/>
</dbReference>
<dbReference type="PANTHER" id="PTHR45666:SF33">
    <property type="entry name" value="TYPE I INOSITOL-1,4,5-TRISPHOSPHATE 5-PHOSPHATASE"/>
    <property type="match status" value="1"/>
</dbReference>
<comment type="similarity">
    <text evidence="1">Belongs to the inositol polyphosphate 5-phosphatase family.</text>
</comment>
<dbReference type="AlphaFoldDB" id="A0AAN9SUY2"/>
<proteinExistence type="inferred from homology"/>
<keyword evidence="5" id="KW-1185">Reference proteome</keyword>
<feature type="domain" description="Inositol polyphosphate-related phosphatase" evidence="3">
    <location>
        <begin position="103"/>
        <end position="181"/>
    </location>
</feature>
<evidence type="ECO:0000256" key="2">
    <source>
        <dbReference type="ARBA" id="ARBA00022801"/>
    </source>
</evidence>
<protein>
    <recommendedName>
        <fullName evidence="3">Inositol polyphosphate-related phosphatase domain-containing protein</fullName>
    </recommendedName>
</protein>
<dbReference type="Gene3D" id="3.60.10.10">
    <property type="entry name" value="Endonuclease/exonuclease/phosphatase"/>
    <property type="match status" value="1"/>
</dbReference>
<accession>A0AAN9SUY2</accession>
<dbReference type="Pfam" id="PF22669">
    <property type="entry name" value="Exo_endo_phos2"/>
    <property type="match status" value="1"/>
</dbReference>
<dbReference type="InterPro" id="IPR036691">
    <property type="entry name" value="Endo/exonu/phosph_ase_sf"/>
</dbReference>
<sequence>MDELATMQILSIRRCSISPVTIAKFETKDPILARSHSPSPHRARRDPRAVLVVRSLLVPPLRSHRGAPLSLSPCTAVNDVDQHLSACPYTRHFSVSYVPTLHQLVRELKNGVFGGSSEGMLNFPPTYKYEVNSDKYYGEDPKVGKRSPAWCDRILSYGKGMRLLSYSRAELKLSDHRPVTATYMVEVEAFSPRKLQRALTFTDAEVENEQVITNLSN</sequence>
<dbReference type="GO" id="GO:0004445">
    <property type="term" value="F:inositol-polyphosphate 5-phosphatase activity"/>
    <property type="evidence" value="ECO:0007669"/>
    <property type="project" value="InterPro"/>
</dbReference>
<dbReference type="GO" id="GO:0034485">
    <property type="term" value="F:phosphatidylinositol-3,4,5-trisphosphate 5-phosphatase activity"/>
    <property type="evidence" value="ECO:0007669"/>
    <property type="project" value="TreeGrafter"/>
</dbReference>
<dbReference type="Proteomes" id="UP001386955">
    <property type="component" value="Unassembled WGS sequence"/>
</dbReference>
<dbReference type="EMBL" id="JAYMYS010000002">
    <property type="protein sequence ID" value="KAK7406691.1"/>
    <property type="molecule type" value="Genomic_DNA"/>
</dbReference>
<evidence type="ECO:0000259" key="3">
    <source>
        <dbReference type="Pfam" id="PF22669"/>
    </source>
</evidence>